<keyword evidence="3" id="KW-1185">Reference proteome</keyword>
<accession>A0A0E0QDF0</accession>
<organism evidence="2 3">
    <name type="scientific">Oryza rufipogon</name>
    <name type="common">Brownbeard rice</name>
    <name type="synonym">Asian wild rice</name>
    <dbReference type="NCBI Taxonomy" id="4529"/>
    <lineage>
        <taxon>Eukaryota</taxon>
        <taxon>Viridiplantae</taxon>
        <taxon>Streptophyta</taxon>
        <taxon>Embryophyta</taxon>
        <taxon>Tracheophyta</taxon>
        <taxon>Spermatophyta</taxon>
        <taxon>Magnoliopsida</taxon>
        <taxon>Liliopsida</taxon>
        <taxon>Poales</taxon>
        <taxon>Poaceae</taxon>
        <taxon>BOP clade</taxon>
        <taxon>Oryzoideae</taxon>
        <taxon>Oryzeae</taxon>
        <taxon>Oryzinae</taxon>
        <taxon>Oryza</taxon>
    </lineage>
</organism>
<dbReference type="AlphaFoldDB" id="A0A0E0QDF0"/>
<evidence type="ECO:0000313" key="2">
    <source>
        <dbReference type="EnsemblPlants" id="ORUFI08G00640.1"/>
    </source>
</evidence>
<dbReference type="HOGENOM" id="CLU_2324457_0_0_1"/>
<dbReference type="Proteomes" id="UP000008022">
    <property type="component" value="Unassembled WGS sequence"/>
</dbReference>
<dbReference type="Gramene" id="ORUFI08G00640.1">
    <property type="protein sequence ID" value="ORUFI08G00640.1"/>
    <property type="gene ID" value="ORUFI08G00640"/>
</dbReference>
<name>A0A0E0QDF0_ORYRU</name>
<reference evidence="3" key="1">
    <citation type="submission" date="2013-06" db="EMBL/GenBank/DDBJ databases">
        <authorList>
            <person name="Zhao Q."/>
        </authorList>
    </citation>
    <scope>NUCLEOTIDE SEQUENCE</scope>
    <source>
        <strain evidence="3">cv. W1943</strain>
    </source>
</reference>
<evidence type="ECO:0000256" key="1">
    <source>
        <dbReference type="SAM" id="MobiDB-lite"/>
    </source>
</evidence>
<proteinExistence type="predicted"/>
<reference evidence="2" key="2">
    <citation type="submission" date="2015-06" db="UniProtKB">
        <authorList>
            <consortium name="EnsemblPlants"/>
        </authorList>
    </citation>
    <scope>IDENTIFICATION</scope>
</reference>
<feature type="compositionally biased region" description="Basic and acidic residues" evidence="1">
    <location>
        <begin position="76"/>
        <end position="93"/>
    </location>
</feature>
<evidence type="ECO:0000313" key="3">
    <source>
        <dbReference type="Proteomes" id="UP000008022"/>
    </source>
</evidence>
<dbReference type="EnsemblPlants" id="ORUFI08G00640.1">
    <property type="protein sequence ID" value="ORUFI08G00640.1"/>
    <property type="gene ID" value="ORUFI08G00640"/>
</dbReference>
<protein>
    <submittedName>
        <fullName evidence="2">Uncharacterized protein</fullName>
    </submittedName>
</protein>
<sequence length="99" mass="10085">MVAVGHVVGVAVAGRVEGEHGVGAVGLEKAVAVHDRVVVERGLEVTGVGWAGQVVAGNAAGVAGLEGAVASEHWGLGEHKGWDWEGRRERGSRSQESQG</sequence>
<feature type="region of interest" description="Disordered" evidence="1">
    <location>
        <begin position="76"/>
        <end position="99"/>
    </location>
</feature>